<evidence type="ECO:0000313" key="7">
    <source>
        <dbReference type="EMBL" id="HGT38450.1"/>
    </source>
</evidence>
<dbReference type="Gene3D" id="1.10.357.140">
    <property type="entry name" value="UbiA prenyltransferase"/>
    <property type="match status" value="1"/>
</dbReference>
<dbReference type="GO" id="GO:0016765">
    <property type="term" value="F:transferase activity, transferring alkyl or aryl (other than methyl) groups"/>
    <property type="evidence" value="ECO:0007669"/>
    <property type="project" value="InterPro"/>
</dbReference>
<name>A0A7C4QU45_9PLAN</name>
<feature type="transmembrane region" description="Helical" evidence="6">
    <location>
        <begin position="272"/>
        <end position="291"/>
    </location>
</feature>
<dbReference type="EMBL" id="DSVQ01000009">
    <property type="protein sequence ID" value="HGT38450.1"/>
    <property type="molecule type" value="Genomic_DNA"/>
</dbReference>
<protein>
    <recommendedName>
        <fullName evidence="8">4-hydroxybenzoate polyprenyltransferase</fullName>
    </recommendedName>
</protein>
<evidence type="ECO:0000256" key="1">
    <source>
        <dbReference type="ARBA" id="ARBA00004141"/>
    </source>
</evidence>
<keyword evidence="5 6" id="KW-0472">Membrane</keyword>
<dbReference type="InterPro" id="IPR050475">
    <property type="entry name" value="Prenyltransferase_related"/>
</dbReference>
<evidence type="ECO:0008006" key="8">
    <source>
        <dbReference type="Google" id="ProtNLM"/>
    </source>
</evidence>
<evidence type="ECO:0000256" key="2">
    <source>
        <dbReference type="ARBA" id="ARBA00022475"/>
    </source>
</evidence>
<dbReference type="AlphaFoldDB" id="A0A7C4QU45"/>
<dbReference type="Pfam" id="PF01040">
    <property type="entry name" value="UbiA"/>
    <property type="match status" value="1"/>
</dbReference>
<feature type="transmembrane region" description="Helical" evidence="6">
    <location>
        <begin position="212"/>
        <end position="235"/>
    </location>
</feature>
<dbReference type="InterPro" id="IPR000537">
    <property type="entry name" value="UbiA_prenyltransferase"/>
</dbReference>
<dbReference type="PANTHER" id="PTHR42723:SF1">
    <property type="entry name" value="CHLOROPHYLL SYNTHASE, CHLOROPLASTIC"/>
    <property type="match status" value="1"/>
</dbReference>
<comment type="subcellular location">
    <subcellularLocation>
        <location evidence="1">Membrane</location>
        <topology evidence="1">Multi-pass membrane protein</topology>
    </subcellularLocation>
</comment>
<feature type="transmembrane region" description="Helical" evidence="6">
    <location>
        <begin position="7"/>
        <end position="24"/>
    </location>
</feature>
<dbReference type="CDD" id="cd13964">
    <property type="entry name" value="PT_UbiA_1"/>
    <property type="match status" value="1"/>
</dbReference>
<evidence type="ECO:0000256" key="3">
    <source>
        <dbReference type="ARBA" id="ARBA00022692"/>
    </source>
</evidence>
<dbReference type="GO" id="GO:0016020">
    <property type="term" value="C:membrane"/>
    <property type="evidence" value="ECO:0007669"/>
    <property type="project" value="UniProtKB-SubCell"/>
</dbReference>
<keyword evidence="3 6" id="KW-0812">Transmembrane</keyword>
<feature type="transmembrane region" description="Helical" evidence="6">
    <location>
        <begin position="36"/>
        <end position="58"/>
    </location>
</feature>
<feature type="transmembrane region" description="Helical" evidence="6">
    <location>
        <begin position="157"/>
        <end position="176"/>
    </location>
</feature>
<comment type="caution">
    <text evidence="7">The sequence shown here is derived from an EMBL/GenBank/DDBJ whole genome shotgun (WGS) entry which is preliminary data.</text>
</comment>
<gene>
    <name evidence="7" type="ORF">ENS64_04205</name>
</gene>
<accession>A0A7C4QU45</accession>
<keyword evidence="4 6" id="KW-1133">Transmembrane helix</keyword>
<feature type="transmembrane region" description="Helical" evidence="6">
    <location>
        <begin position="79"/>
        <end position="98"/>
    </location>
</feature>
<feature type="transmembrane region" description="Helical" evidence="6">
    <location>
        <begin position="188"/>
        <end position="206"/>
    </location>
</feature>
<proteinExistence type="predicted"/>
<evidence type="ECO:0000256" key="4">
    <source>
        <dbReference type="ARBA" id="ARBA00022989"/>
    </source>
</evidence>
<organism evidence="7">
    <name type="scientific">Schlesneria paludicola</name>
    <dbReference type="NCBI Taxonomy" id="360056"/>
    <lineage>
        <taxon>Bacteria</taxon>
        <taxon>Pseudomonadati</taxon>
        <taxon>Planctomycetota</taxon>
        <taxon>Planctomycetia</taxon>
        <taxon>Planctomycetales</taxon>
        <taxon>Planctomycetaceae</taxon>
        <taxon>Schlesneria</taxon>
    </lineage>
</organism>
<sequence length="294" mass="31548">MLGYLQLLRLPTVFTALADIFLGYSLTHRELDSPAAFGWLLLASAGLYLSGMVFNDVFDARQDARERPGRPIPSGRVPMAAAIALGAALMLGGVVSAGQVGRPSLMVAGLLVAAILGYDGVLKRTPLGPLGMGACRFLNVMLGASDYQWWFALWARPQLVCAIGLGVYIVGVTWFARTEARQSQRGQLLAALAVLDLGLVVLAWLMCTWHGLGELLVALALLTFIAASLNLRALAALRDPTPARVQGMVKLMLLNYVMVNATLVYWKTGDGTYALATACLVIPAVWLGRYIPMT</sequence>
<keyword evidence="2" id="KW-1003">Cell membrane</keyword>
<dbReference type="InterPro" id="IPR044878">
    <property type="entry name" value="UbiA_sf"/>
</dbReference>
<dbReference type="PANTHER" id="PTHR42723">
    <property type="entry name" value="CHLOROPHYLL SYNTHASE"/>
    <property type="match status" value="1"/>
</dbReference>
<evidence type="ECO:0000256" key="5">
    <source>
        <dbReference type="ARBA" id="ARBA00023136"/>
    </source>
</evidence>
<feature type="transmembrane region" description="Helical" evidence="6">
    <location>
        <begin position="247"/>
        <end position="266"/>
    </location>
</feature>
<reference evidence="7" key="1">
    <citation type="journal article" date="2020" name="mSystems">
        <title>Genome- and Community-Level Interaction Insights into Carbon Utilization and Element Cycling Functions of Hydrothermarchaeota in Hydrothermal Sediment.</title>
        <authorList>
            <person name="Zhou Z."/>
            <person name="Liu Y."/>
            <person name="Xu W."/>
            <person name="Pan J."/>
            <person name="Luo Z.H."/>
            <person name="Li M."/>
        </authorList>
    </citation>
    <scope>NUCLEOTIDE SEQUENCE [LARGE SCALE GENOMIC DNA]</scope>
    <source>
        <strain evidence="7">SpSt-508</strain>
    </source>
</reference>
<evidence type="ECO:0000256" key="6">
    <source>
        <dbReference type="SAM" id="Phobius"/>
    </source>
</evidence>